<gene>
    <name evidence="2" type="ORF">Scep_018745</name>
</gene>
<evidence type="ECO:0000256" key="1">
    <source>
        <dbReference type="SAM" id="MobiDB-lite"/>
    </source>
</evidence>
<feature type="compositionally biased region" description="Basic and acidic residues" evidence="1">
    <location>
        <begin position="43"/>
        <end position="53"/>
    </location>
</feature>
<sequence>MAEGSDVNDGEMAEVRAPASVRAAASARAAAFNSVERGGGAKITEDQRWRDQR</sequence>
<accession>A0AAP0IAJ0</accession>
<proteinExistence type="predicted"/>
<evidence type="ECO:0000313" key="2">
    <source>
        <dbReference type="EMBL" id="KAK9111226.1"/>
    </source>
</evidence>
<organism evidence="2 3">
    <name type="scientific">Stephania cephalantha</name>
    <dbReference type="NCBI Taxonomy" id="152367"/>
    <lineage>
        <taxon>Eukaryota</taxon>
        <taxon>Viridiplantae</taxon>
        <taxon>Streptophyta</taxon>
        <taxon>Embryophyta</taxon>
        <taxon>Tracheophyta</taxon>
        <taxon>Spermatophyta</taxon>
        <taxon>Magnoliopsida</taxon>
        <taxon>Ranunculales</taxon>
        <taxon>Menispermaceae</taxon>
        <taxon>Menispermoideae</taxon>
        <taxon>Cissampelideae</taxon>
        <taxon>Stephania</taxon>
    </lineage>
</organism>
<feature type="region of interest" description="Disordered" evidence="1">
    <location>
        <begin position="30"/>
        <end position="53"/>
    </location>
</feature>
<dbReference type="EMBL" id="JBBNAG010000008">
    <property type="protein sequence ID" value="KAK9111226.1"/>
    <property type="molecule type" value="Genomic_DNA"/>
</dbReference>
<name>A0AAP0IAJ0_9MAGN</name>
<keyword evidence="3" id="KW-1185">Reference proteome</keyword>
<dbReference type="AlphaFoldDB" id="A0AAP0IAJ0"/>
<protein>
    <submittedName>
        <fullName evidence="2">Uncharacterized protein</fullName>
    </submittedName>
</protein>
<reference evidence="2 3" key="1">
    <citation type="submission" date="2024-01" db="EMBL/GenBank/DDBJ databases">
        <title>Genome assemblies of Stephania.</title>
        <authorList>
            <person name="Yang L."/>
        </authorList>
    </citation>
    <scope>NUCLEOTIDE SEQUENCE [LARGE SCALE GENOMIC DNA]</scope>
    <source>
        <strain evidence="2">JXDWG</strain>
        <tissue evidence="2">Leaf</tissue>
    </source>
</reference>
<evidence type="ECO:0000313" key="3">
    <source>
        <dbReference type="Proteomes" id="UP001419268"/>
    </source>
</evidence>
<dbReference type="Proteomes" id="UP001419268">
    <property type="component" value="Unassembled WGS sequence"/>
</dbReference>
<comment type="caution">
    <text evidence="2">The sequence shown here is derived from an EMBL/GenBank/DDBJ whole genome shotgun (WGS) entry which is preliminary data.</text>
</comment>